<keyword evidence="5" id="KW-1185">Reference proteome</keyword>
<comment type="caution">
    <text evidence="4">The sequence shown here is derived from an EMBL/GenBank/DDBJ whole genome shotgun (WGS) entry which is preliminary data.</text>
</comment>
<dbReference type="RefSeq" id="WP_005662232.1">
    <property type="nucleotide sequence ID" value="NZ_ABTR02000001.1"/>
</dbReference>
<evidence type="ECO:0000313" key="5">
    <source>
        <dbReference type="Proteomes" id="UP000006427"/>
    </source>
</evidence>
<accession>D2Z433</accession>
<dbReference type="NCBIfam" id="TIGR02532">
    <property type="entry name" value="IV_pilin_GFxxxE"/>
    <property type="match status" value="1"/>
</dbReference>
<dbReference type="STRING" id="469381.Dpep_2272"/>
<dbReference type="GO" id="GO:0009279">
    <property type="term" value="C:cell outer membrane"/>
    <property type="evidence" value="ECO:0007669"/>
    <property type="project" value="UniProtKB-SubCell"/>
</dbReference>
<keyword evidence="3" id="KW-0812">Transmembrane</keyword>
<keyword evidence="3" id="KW-1133">Transmembrane helix</keyword>
<gene>
    <name evidence="4" type="ORF">Dpep_2272</name>
</gene>
<dbReference type="InterPro" id="IPR012902">
    <property type="entry name" value="N_methyl_site"/>
</dbReference>
<dbReference type="Pfam" id="PF07963">
    <property type="entry name" value="N_methyl"/>
    <property type="match status" value="1"/>
</dbReference>
<dbReference type="AlphaFoldDB" id="D2Z433"/>
<keyword evidence="3" id="KW-0472">Membrane</keyword>
<dbReference type="PaxDb" id="469381-Dpep_2272"/>
<dbReference type="Proteomes" id="UP000006427">
    <property type="component" value="Unassembled WGS sequence"/>
</dbReference>
<protein>
    <recommendedName>
        <fullName evidence="6">Prepilin-type N-terminal cleavage/methylation domain-containing protein</fullName>
    </recommendedName>
</protein>
<evidence type="ECO:0008006" key="6">
    <source>
        <dbReference type="Google" id="ProtNLM"/>
    </source>
</evidence>
<organism evidence="4 5">
    <name type="scientific">Dethiosulfovibrio peptidovorans DSM 11002</name>
    <dbReference type="NCBI Taxonomy" id="469381"/>
    <lineage>
        <taxon>Bacteria</taxon>
        <taxon>Thermotogati</taxon>
        <taxon>Synergistota</taxon>
        <taxon>Synergistia</taxon>
        <taxon>Synergistales</taxon>
        <taxon>Dethiosulfovibrionaceae</taxon>
        <taxon>Dethiosulfovibrio</taxon>
    </lineage>
</organism>
<keyword evidence="2" id="KW-0998">Cell outer membrane</keyword>
<dbReference type="eggNOG" id="COG4968">
    <property type="taxonomic scope" value="Bacteria"/>
</dbReference>
<evidence type="ECO:0000313" key="4">
    <source>
        <dbReference type="EMBL" id="EFC92294.1"/>
    </source>
</evidence>
<sequence>MICSAETASQNRRAFTLVEVLIALVITSLIMGASVTLLYTFLRNYEESSEYTMALQRGQLVMAYLEPVILSAGLGLPSNPDDFSHCVEDGGLLKAWGEPVSIVDEGSKIRLIYSVVLNAVTADMTDFSPGASISVPLTGSTSDIGMENAYSGLDGKKWISFLSVGSPSVTNSTTSPLSVEFKGKKAVTSAQYDPLLLIRTMVAYVSGGVFYIKDNNGSTLPAVKGVLKVYFEELPGDVIKVSVLTRGDVKGASPISQNNISWPDSNDMPTSDDYRYRLALSSSLWRVRNR</sequence>
<dbReference type="OrthoDB" id="4059at2"/>
<comment type="subcellular location">
    <subcellularLocation>
        <location evidence="1">Cell outer membrane</location>
    </subcellularLocation>
</comment>
<proteinExistence type="predicted"/>
<name>D2Z433_9BACT</name>
<reference evidence="4 5" key="1">
    <citation type="journal article" date="2010" name="Stand. Genomic Sci.">
        <title>Permanent draft genome sequence of Dethiosulfovibrio peptidovorans type strain (SEBR 4207).</title>
        <authorList>
            <person name="Labutti K."/>
            <person name="Mayilraj S."/>
            <person name="Clum A."/>
            <person name="Lucas S."/>
            <person name="Glavina Del Rio T."/>
            <person name="Nolan M."/>
            <person name="Tice H."/>
            <person name="Cheng J.F."/>
            <person name="Pitluck S."/>
            <person name="Liolios K."/>
            <person name="Ivanova N."/>
            <person name="Mavromatis K."/>
            <person name="Mikhailova N."/>
            <person name="Pati A."/>
            <person name="Goodwin L."/>
            <person name="Chen A."/>
            <person name="Palaniappan K."/>
            <person name="Land M."/>
            <person name="Hauser L."/>
            <person name="Chang Y.J."/>
            <person name="Jeffries C.D."/>
            <person name="Rohde M."/>
            <person name="Spring S."/>
            <person name="Goker M."/>
            <person name="Woyke T."/>
            <person name="Bristow J."/>
            <person name="Eisen J.A."/>
            <person name="Markowitz V."/>
            <person name="Hugenholtz P."/>
            <person name="Kyrpides N.C."/>
            <person name="Klenk H.P."/>
            <person name="Lapidus A."/>
        </authorList>
    </citation>
    <scope>NUCLEOTIDE SEQUENCE [LARGE SCALE GENOMIC DNA]</scope>
    <source>
        <strain evidence="4 5">DSM 11002</strain>
    </source>
</reference>
<evidence type="ECO:0000256" key="1">
    <source>
        <dbReference type="ARBA" id="ARBA00004442"/>
    </source>
</evidence>
<evidence type="ECO:0000256" key="3">
    <source>
        <dbReference type="SAM" id="Phobius"/>
    </source>
</evidence>
<dbReference type="EMBL" id="ABTR02000001">
    <property type="protein sequence ID" value="EFC92294.1"/>
    <property type="molecule type" value="Genomic_DNA"/>
</dbReference>
<feature type="transmembrane region" description="Helical" evidence="3">
    <location>
        <begin position="20"/>
        <end position="42"/>
    </location>
</feature>
<evidence type="ECO:0000256" key="2">
    <source>
        <dbReference type="ARBA" id="ARBA00023237"/>
    </source>
</evidence>